<dbReference type="RefSeq" id="WP_017085078.1">
    <property type="nucleotide sequence ID" value="NZ_CAWNZY010000042.1"/>
</dbReference>
<reference evidence="1 4" key="2">
    <citation type="submission" date="2019-09" db="EMBL/GenBank/DDBJ databases">
        <title>Draft genome sequencing and comparative genomics of hatchery-associated Vibrios.</title>
        <authorList>
            <person name="Kehlet-Delgado H."/>
            <person name="Mueller R.S."/>
        </authorList>
    </citation>
    <scope>NUCLEOTIDE SEQUENCE [LARGE SCALE GENOMIC DNA]</scope>
    <source>
        <strain evidence="1 4">99-70-13A3</strain>
    </source>
</reference>
<proteinExistence type="predicted"/>
<sequence>MTNHQITMNKSIVHQSKTIYSEQFAKSYHPIWIYRIKFIARALFYKKAFNYLVDNIDASMLEMLCTRSHRFLEKPFRPYIIKNNPAINRSELVIDHYKTASELVSLTLMKQIYSDSKGLTLITFEINEILYTVKLVYEERYQKEGDMSLVLQSQDDGNFYTISFILGHENGGRCIKIGGLQGPCSSETSNEKIKNLTRKLYGQRPKSLMVSLLNILAQIWEVETILAVKAQSHTYAAKRYRNGRIKTDYDALWIELGGTEYDRNFYSLSVNAPRRDIEVMSRSKRSMYRRRYEWLDNTKTTFEEALKYSYDE</sequence>
<dbReference type="Proteomes" id="UP000244080">
    <property type="component" value="Unassembled WGS sequence"/>
</dbReference>
<dbReference type="InterPro" id="IPR007488">
    <property type="entry name" value="DUF535"/>
</dbReference>
<name>A0A2T5EDE2_VIBSP</name>
<dbReference type="PANTHER" id="PTHR38785">
    <property type="entry name" value="HOMOLOG OF VIRK"/>
    <property type="match status" value="1"/>
</dbReference>
<reference evidence="2 3" key="1">
    <citation type="submission" date="2017-11" db="EMBL/GenBank/DDBJ databases">
        <title>Population delineation of vibrios coincides with oyster pathogenicity.</title>
        <authorList>
            <person name="Bruto M."/>
            <person name="Labreuche Y."/>
            <person name="James A."/>
            <person name="Piel D."/>
            <person name="Chenivesse S."/>
            <person name="Petton B."/>
            <person name="Polz M.F."/>
            <person name="Le Roux F."/>
        </authorList>
    </citation>
    <scope>NUCLEOTIDE SEQUENCE [LARGE SCALE GENOMIC DNA]</scope>
    <source>
        <strain evidence="2 3">1F_55</strain>
    </source>
</reference>
<dbReference type="Proteomes" id="UP000519158">
    <property type="component" value="Unassembled WGS sequence"/>
</dbReference>
<dbReference type="Pfam" id="PF04393">
    <property type="entry name" value="DUF535"/>
    <property type="match status" value="1"/>
</dbReference>
<evidence type="ECO:0000313" key="3">
    <source>
        <dbReference type="Proteomes" id="UP000244080"/>
    </source>
</evidence>
<dbReference type="EMBL" id="PIGA01000031">
    <property type="protein sequence ID" value="PTP17363.1"/>
    <property type="molecule type" value="Genomic_DNA"/>
</dbReference>
<organism evidence="2 3">
    <name type="scientific">Vibrio splendidus</name>
    <dbReference type="NCBI Taxonomy" id="29497"/>
    <lineage>
        <taxon>Bacteria</taxon>
        <taxon>Pseudomonadati</taxon>
        <taxon>Pseudomonadota</taxon>
        <taxon>Gammaproteobacteria</taxon>
        <taxon>Vibrionales</taxon>
        <taxon>Vibrionaceae</taxon>
        <taxon>Vibrio</taxon>
    </lineage>
</organism>
<comment type="caution">
    <text evidence="2">The sequence shown here is derived from an EMBL/GenBank/DDBJ whole genome shotgun (WGS) entry which is preliminary data.</text>
</comment>
<dbReference type="AlphaFoldDB" id="A0A2T5EDE2"/>
<evidence type="ECO:0000313" key="1">
    <source>
        <dbReference type="EMBL" id="NOJ13000.1"/>
    </source>
</evidence>
<protein>
    <submittedName>
        <fullName evidence="2">DUF535 domain-containing protein</fullName>
    </submittedName>
</protein>
<dbReference type="EMBL" id="VTXL01000006">
    <property type="protein sequence ID" value="NOJ13000.1"/>
    <property type="molecule type" value="Genomic_DNA"/>
</dbReference>
<dbReference type="GO" id="GO:0006974">
    <property type="term" value="P:DNA damage response"/>
    <property type="evidence" value="ECO:0007669"/>
    <property type="project" value="TreeGrafter"/>
</dbReference>
<evidence type="ECO:0000313" key="4">
    <source>
        <dbReference type="Proteomes" id="UP000519158"/>
    </source>
</evidence>
<accession>A0A2T5EDE2</accession>
<dbReference type="PANTHER" id="PTHR38785:SF1">
    <property type="entry name" value="HOMOLOG OF VIRK"/>
    <property type="match status" value="1"/>
</dbReference>
<gene>
    <name evidence="2" type="ORF">CWO36_17440</name>
    <name evidence="1" type="ORF">F0234_09540</name>
</gene>
<evidence type="ECO:0000313" key="2">
    <source>
        <dbReference type="EMBL" id="PTP17363.1"/>
    </source>
</evidence>